<reference evidence="1" key="1">
    <citation type="journal article" date="2019" name="G3 (Bethesda)">
        <title>Genome Assemblies of Two Rare Opportunistic Yeast Pathogens: Diutina rugosa (syn. Candida rugosa) and Trichomonascus ciferrii (syn. Candida ciferrii).</title>
        <authorList>
            <person name="Mixao V."/>
            <person name="Saus E."/>
            <person name="Hansen A.P."/>
            <person name="Lass-Florl C."/>
            <person name="Gabaldon T."/>
        </authorList>
    </citation>
    <scope>NUCLEOTIDE SEQUENCE</scope>
    <source>
        <strain evidence="1">CBS 4856</strain>
    </source>
</reference>
<proteinExistence type="predicted"/>
<dbReference type="Proteomes" id="UP000761534">
    <property type="component" value="Unassembled WGS sequence"/>
</dbReference>
<sequence>MYSFRVHNESFDHVKKYKSKPGIASNANNSTVLDPFGYPLPVKVLNSGGVSVSDTLKSSVDTGEPGLPVKIGPNYWDLIIPFSHLNPLTP</sequence>
<dbReference type="EMBL" id="SWFS01000019">
    <property type="protein sequence ID" value="KAA8917664.1"/>
    <property type="molecule type" value="Genomic_DNA"/>
</dbReference>
<comment type="caution">
    <text evidence="1">The sequence shown here is derived from an EMBL/GenBank/DDBJ whole genome shotgun (WGS) entry which is preliminary data.</text>
</comment>
<keyword evidence="2" id="KW-1185">Reference proteome</keyword>
<accession>A0A642VE58</accession>
<organism evidence="1 2">
    <name type="scientific">Trichomonascus ciferrii</name>
    <dbReference type="NCBI Taxonomy" id="44093"/>
    <lineage>
        <taxon>Eukaryota</taxon>
        <taxon>Fungi</taxon>
        <taxon>Dikarya</taxon>
        <taxon>Ascomycota</taxon>
        <taxon>Saccharomycotina</taxon>
        <taxon>Dipodascomycetes</taxon>
        <taxon>Dipodascales</taxon>
        <taxon>Trichomonascaceae</taxon>
        <taxon>Trichomonascus</taxon>
        <taxon>Trichomonascus ciferrii complex</taxon>
    </lineage>
</organism>
<evidence type="ECO:0000313" key="2">
    <source>
        <dbReference type="Proteomes" id="UP000761534"/>
    </source>
</evidence>
<name>A0A642VE58_9ASCO</name>
<protein>
    <submittedName>
        <fullName evidence="1">Uncharacterized protein</fullName>
    </submittedName>
</protein>
<dbReference type="AlphaFoldDB" id="A0A642VE58"/>
<gene>
    <name evidence="1" type="ORF">TRICI_000184</name>
</gene>
<dbReference type="VEuPathDB" id="FungiDB:TRICI_000184"/>
<evidence type="ECO:0000313" key="1">
    <source>
        <dbReference type="EMBL" id="KAA8917664.1"/>
    </source>
</evidence>